<evidence type="ECO:0000256" key="1">
    <source>
        <dbReference type="ARBA" id="ARBA00007074"/>
    </source>
</evidence>
<organism evidence="8 9">
    <name type="scientific">Carboxylicivirga sediminis</name>
    <dbReference type="NCBI Taxonomy" id="2006564"/>
    <lineage>
        <taxon>Bacteria</taxon>
        <taxon>Pseudomonadati</taxon>
        <taxon>Bacteroidota</taxon>
        <taxon>Bacteroidia</taxon>
        <taxon>Marinilabiliales</taxon>
        <taxon>Marinilabiliaceae</taxon>
        <taxon>Carboxylicivirga</taxon>
    </lineage>
</organism>
<evidence type="ECO:0000313" key="8">
    <source>
        <dbReference type="EMBL" id="MBR8535586.1"/>
    </source>
</evidence>
<sequence length="171" mass="19533">MKLKYCLMLLIMTLLCANAIDAQNNEVKKQLKLYRASGVEQKIDVSGAELEEVLTSARYYLGVKHRMGGTDHKGLDCSGLVYVSFMKHGVKLPRSSEEQGRYGKQVHAVNRLRRGDLVFFHMDWSKKLVNHVGIYLGDDEFIHVSSSNGCIISNLRDKHWKKGFLFGTRLW</sequence>
<evidence type="ECO:0000256" key="5">
    <source>
        <dbReference type="ARBA" id="ARBA00022807"/>
    </source>
</evidence>
<dbReference type="InterPro" id="IPR052062">
    <property type="entry name" value="Murein_DD/LD_carboxypeptidase"/>
</dbReference>
<name>A0A941F2L0_9BACT</name>
<evidence type="ECO:0000256" key="6">
    <source>
        <dbReference type="SAM" id="SignalP"/>
    </source>
</evidence>
<dbReference type="PROSITE" id="PS51935">
    <property type="entry name" value="NLPC_P60"/>
    <property type="match status" value="1"/>
</dbReference>
<dbReference type="Proteomes" id="UP000679220">
    <property type="component" value="Unassembled WGS sequence"/>
</dbReference>
<feature type="chain" id="PRO_5037475095" evidence="6">
    <location>
        <begin position="23"/>
        <end position="171"/>
    </location>
</feature>
<comment type="similarity">
    <text evidence="1">Belongs to the peptidase C40 family.</text>
</comment>
<evidence type="ECO:0000313" key="9">
    <source>
        <dbReference type="Proteomes" id="UP000679220"/>
    </source>
</evidence>
<dbReference type="Pfam" id="PF00877">
    <property type="entry name" value="NLPC_P60"/>
    <property type="match status" value="1"/>
</dbReference>
<dbReference type="AlphaFoldDB" id="A0A941F2L0"/>
<reference evidence="8" key="1">
    <citation type="journal article" date="2018" name="Int. J. Syst. Evol. Microbiol.">
        <title>Carboxylicivirga sediminis sp. nov., isolated from coastal sediment.</title>
        <authorList>
            <person name="Wang F.Q."/>
            <person name="Ren L.H."/>
            <person name="Zou R.J."/>
            <person name="Sun Y.Z."/>
            <person name="Liu X.J."/>
            <person name="Jiang F."/>
            <person name="Liu L.J."/>
        </authorList>
    </citation>
    <scope>NUCLEOTIDE SEQUENCE</scope>
    <source>
        <strain evidence="8">JR1</strain>
    </source>
</reference>
<dbReference type="InterPro" id="IPR038765">
    <property type="entry name" value="Papain-like_cys_pep_sf"/>
</dbReference>
<dbReference type="InterPro" id="IPR000064">
    <property type="entry name" value="NLP_P60_dom"/>
</dbReference>
<evidence type="ECO:0000256" key="3">
    <source>
        <dbReference type="ARBA" id="ARBA00022729"/>
    </source>
</evidence>
<gene>
    <name evidence="8" type="ORF">KDU71_08445</name>
</gene>
<evidence type="ECO:0000256" key="2">
    <source>
        <dbReference type="ARBA" id="ARBA00022670"/>
    </source>
</evidence>
<keyword evidence="5" id="KW-0788">Thiol protease</keyword>
<accession>A0A941F2L0</accession>
<comment type="caution">
    <text evidence="8">The sequence shown here is derived from an EMBL/GenBank/DDBJ whole genome shotgun (WGS) entry which is preliminary data.</text>
</comment>
<reference evidence="8" key="2">
    <citation type="submission" date="2021-04" db="EMBL/GenBank/DDBJ databases">
        <authorList>
            <person name="Zhang T."/>
            <person name="Zhang Y."/>
            <person name="Lu D."/>
            <person name="Zuo D."/>
            <person name="Du Z."/>
        </authorList>
    </citation>
    <scope>NUCLEOTIDE SEQUENCE</scope>
    <source>
        <strain evidence="8">JR1</strain>
    </source>
</reference>
<feature type="domain" description="NlpC/P60" evidence="7">
    <location>
        <begin position="47"/>
        <end position="171"/>
    </location>
</feature>
<keyword evidence="4" id="KW-0378">Hydrolase</keyword>
<dbReference type="Gene3D" id="3.90.1720.10">
    <property type="entry name" value="endopeptidase domain like (from Nostoc punctiforme)"/>
    <property type="match status" value="1"/>
</dbReference>
<keyword evidence="2" id="KW-0645">Protease</keyword>
<dbReference type="PANTHER" id="PTHR47360">
    <property type="entry name" value="MUREIN DD-ENDOPEPTIDASE MEPS/MUREIN LD-CARBOXYPEPTIDASE"/>
    <property type="match status" value="1"/>
</dbReference>
<keyword evidence="9" id="KW-1185">Reference proteome</keyword>
<feature type="signal peptide" evidence="6">
    <location>
        <begin position="1"/>
        <end position="22"/>
    </location>
</feature>
<keyword evidence="3 6" id="KW-0732">Signal</keyword>
<proteinExistence type="inferred from homology"/>
<dbReference type="GO" id="GO:0006508">
    <property type="term" value="P:proteolysis"/>
    <property type="evidence" value="ECO:0007669"/>
    <property type="project" value="UniProtKB-KW"/>
</dbReference>
<evidence type="ECO:0000259" key="7">
    <source>
        <dbReference type="PROSITE" id="PS51935"/>
    </source>
</evidence>
<dbReference type="RefSeq" id="WP_212189587.1">
    <property type="nucleotide sequence ID" value="NZ_JAGTAR010000010.1"/>
</dbReference>
<dbReference type="PANTHER" id="PTHR47360:SF1">
    <property type="entry name" value="ENDOPEPTIDASE NLPC-RELATED"/>
    <property type="match status" value="1"/>
</dbReference>
<dbReference type="EMBL" id="JAGTAR010000010">
    <property type="protein sequence ID" value="MBR8535586.1"/>
    <property type="molecule type" value="Genomic_DNA"/>
</dbReference>
<dbReference type="GO" id="GO:0008234">
    <property type="term" value="F:cysteine-type peptidase activity"/>
    <property type="evidence" value="ECO:0007669"/>
    <property type="project" value="UniProtKB-KW"/>
</dbReference>
<protein>
    <submittedName>
        <fullName evidence="8">C40 family peptidase</fullName>
    </submittedName>
</protein>
<dbReference type="SUPFAM" id="SSF54001">
    <property type="entry name" value="Cysteine proteinases"/>
    <property type="match status" value="1"/>
</dbReference>
<evidence type="ECO:0000256" key="4">
    <source>
        <dbReference type="ARBA" id="ARBA00022801"/>
    </source>
</evidence>